<organism evidence="2">
    <name type="scientific">Rhipicephalus zambeziensis</name>
    <dbReference type="NCBI Taxonomy" id="60191"/>
    <lineage>
        <taxon>Eukaryota</taxon>
        <taxon>Metazoa</taxon>
        <taxon>Ecdysozoa</taxon>
        <taxon>Arthropoda</taxon>
        <taxon>Chelicerata</taxon>
        <taxon>Arachnida</taxon>
        <taxon>Acari</taxon>
        <taxon>Parasitiformes</taxon>
        <taxon>Ixodida</taxon>
        <taxon>Ixodoidea</taxon>
        <taxon>Ixodidae</taxon>
        <taxon>Rhipicephalinae</taxon>
        <taxon>Rhipicephalus</taxon>
        <taxon>Rhipicephalus</taxon>
    </lineage>
</organism>
<keyword evidence="1" id="KW-1133">Transmembrane helix</keyword>
<accession>A0A224YLJ8</accession>
<evidence type="ECO:0000256" key="1">
    <source>
        <dbReference type="SAM" id="Phobius"/>
    </source>
</evidence>
<sequence length="115" mass="13683">MLWFSIHANKFVKRQHRRTGVGLSIIFRIWPIVLPVYPAKRSYSCLQSSAEKSRTAYPYQGHGVIKFTKVCMLNHQRVYAYFLFFFRLYYPVHQSRHRFIVTSSLAKPRPHGARH</sequence>
<dbReference type="AlphaFoldDB" id="A0A224YLJ8"/>
<name>A0A224YLJ8_9ACAR</name>
<keyword evidence="1" id="KW-0472">Membrane</keyword>
<evidence type="ECO:0000313" key="2">
    <source>
        <dbReference type="EMBL" id="MAA14650.1"/>
    </source>
</evidence>
<feature type="transmembrane region" description="Helical" evidence="1">
    <location>
        <begin position="21"/>
        <end position="39"/>
    </location>
</feature>
<protein>
    <submittedName>
        <fullName evidence="2">Uncharacterized protein</fullName>
    </submittedName>
</protein>
<dbReference type="EMBL" id="GFPF01003504">
    <property type="protein sequence ID" value="MAA14650.1"/>
    <property type="molecule type" value="Transcribed_RNA"/>
</dbReference>
<reference evidence="2" key="1">
    <citation type="journal article" date="2017" name="Parasit. Vectors">
        <title>Sialotranscriptomics of Rhipicephalus zambeziensis reveals intricate expression profiles of secretory proteins and suggests tight temporal transcriptional regulation during blood-feeding.</title>
        <authorList>
            <person name="de Castro M.H."/>
            <person name="de Klerk D."/>
            <person name="Pienaar R."/>
            <person name="Rees D.J.G."/>
            <person name="Mans B.J."/>
        </authorList>
    </citation>
    <scope>NUCLEOTIDE SEQUENCE</scope>
    <source>
        <tissue evidence="2">Salivary glands</tissue>
    </source>
</reference>
<keyword evidence="1" id="KW-0812">Transmembrane</keyword>
<proteinExistence type="predicted"/>